<dbReference type="GeneID" id="74944885"/>
<dbReference type="InterPro" id="IPR032875">
    <property type="entry name" value="Succ_CoA_lig_flav_dom"/>
</dbReference>
<keyword evidence="5" id="KW-1185">Reference proteome</keyword>
<keyword evidence="4" id="KW-0436">Ligase</keyword>
<dbReference type="Gene3D" id="3.30.1490.20">
    <property type="entry name" value="ATP-grasp fold, A domain"/>
    <property type="match status" value="1"/>
</dbReference>
<dbReference type="SUPFAM" id="SSF51735">
    <property type="entry name" value="NAD(P)-binding Rossmann-fold domains"/>
    <property type="match status" value="1"/>
</dbReference>
<dbReference type="EMBL" id="CP104003">
    <property type="protein sequence ID" value="UWM54517.1"/>
    <property type="molecule type" value="Genomic_DNA"/>
</dbReference>
<dbReference type="PANTHER" id="PTHR42793">
    <property type="entry name" value="COA BINDING DOMAIN CONTAINING PROTEIN"/>
    <property type="match status" value="1"/>
</dbReference>
<dbReference type="SUPFAM" id="SSF56059">
    <property type="entry name" value="Glutathione synthetase ATP-binding domain-like"/>
    <property type="match status" value="1"/>
</dbReference>
<dbReference type="Gene3D" id="3.30.470.20">
    <property type="entry name" value="ATP-grasp fold, B domain"/>
    <property type="match status" value="1"/>
</dbReference>
<dbReference type="Pfam" id="PF13549">
    <property type="entry name" value="ATP-grasp_5"/>
    <property type="match status" value="1"/>
</dbReference>
<dbReference type="RefSeq" id="WP_260593537.1">
    <property type="nucleotide sequence ID" value="NZ_CP104003.1"/>
</dbReference>
<comment type="catalytic activity">
    <reaction evidence="1">
        <text>acetate + ATP + CoA = acetyl-CoA + ADP + phosphate</text>
        <dbReference type="Rhea" id="RHEA:15081"/>
        <dbReference type="ChEBI" id="CHEBI:30089"/>
        <dbReference type="ChEBI" id="CHEBI:30616"/>
        <dbReference type="ChEBI" id="CHEBI:43474"/>
        <dbReference type="ChEBI" id="CHEBI:57287"/>
        <dbReference type="ChEBI" id="CHEBI:57288"/>
        <dbReference type="ChEBI" id="CHEBI:456216"/>
        <dbReference type="EC" id="6.2.1.13"/>
    </reaction>
</comment>
<dbReference type="InterPro" id="IPR003781">
    <property type="entry name" value="CoA-bd"/>
</dbReference>
<dbReference type="InterPro" id="IPR043938">
    <property type="entry name" value="Ligase_CoA_dom"/>
</dbReference>
<dbReference type="SUPFAM" id="SSF52210">
    <property type="entry name" value="Succinyl-CoA synthetase domains"/>
    <property type="match status" value="2"/>
</dbReference>
<dbReference type="PANTHER" id="PTHR42793:SF1">
    <property type="entry name" value="PEPTIDYL-LYSINE N-ACETYLTRANSFERASE PATZ"/>
    <property type="match status" value="1"/>
</dbReference>
<dbReference type="Pfam" id="PF13607">
    <property type="entry name" value="Succ_CoA_lig"/>
    <property type="match status" value="1"/>
</dbReference>
<dbReference type="GO" id="GO:0043758">
    <property type="term" value="F:acetate-CoA ligase (ADP-forming) activity"/>
    <property type="evidence" value="ECO:0007669"/>
    <property type="project" value="UniProtKB-EC"/>
</dbReference>
<dbReference type="EC" id="6.2.1.13" evidence="2"/>
<dbReference type="Proteomes" id="UP001057580">
    <property type="component" value="Chromosome"/>
</dbReference>
<sequence length="687" mass="71696">MDRLFTPASIALVGASADPEKLSGRPYRYLQRHGYEGELFLVNPSHDTIDGRRCYDSVTELPRTVDLAMALVPARLTPQVVTECGAAGIPYVLVIASGFSETSEGAALEAELLDAAREAGVRLVGPNSEGLVNVPRRVGASFSSILKRESLVPGGLSVVTQSGAFGGALFQLSQDRNVGGNVWLSTGNEADLTTVDFLRHLVEDAGTDVLVSYVESLTRGGELLDVGRRAAETDTDLVAIRVGESPAGREAAASHTGSIASDDAVYEAVFEQAGVTTVWGVDEYVDLVTALSTVPAAAYPDVDAEAGRGIGVLSVSGGAAVLIADTCHRVGLPLARFADETVAAIEAEIPAYGSATNPVDVTGGIISQPELFERCMRSVATDGAVEGVVLQFGNSGGETVETCKAELLDIQAESDRPIAVVFTGGQPSPETATELREAGVLLFEDPVRAVRTLKTLADRRTARGRTARLPDRVDYADRRPLPGDGSWATVADALAEVGVSFARTVRVERADAAVDAAERIGYPVAMKLDPLVVDHKSEVGGIRVGLDDAAAVGDAYEALAALGDGVLVQEQVEGVEAVVGVVDDPDFGPVMLVGPGGVFVELFDDFAYRALPVTESMAREMVAETALGDLLDGYRGAPPGDVDALVSLLVAVSDAYATYDLAELECNPVIVTADDALAVDLLVSAGE</sequence>
<reference evidence="4" key="1">
    <citation type="submission" date="2022-09" db="EMBL/GenBank/DDBJ databases">
        <title>Diverse halophilic archaea isolated from saline environments.</title>
        <authorList>
            <person name="Cui H.-L."/>
        </authorList>
    </citation>
    <scope>NUCLEOTIDE SEQUENCE</scope>
    <source>
        <strain evidence="4">ZS-35-S2</strain>
    </source>
</reference>
<gene>
    <name evidence="4" type="ORF">N0B31_20645</name>
</gene>
<dbReference type="GO" id="GO:0005524">
    <property type="term" value="F:ATP binding"/>
    <property type="evidence" value="ECO:0007669"/>
    <property type="project" value="InterPro"/>
</dbReference>
<evidence type="ECO:0000256" key="1">
    <source>
        <dbReference type="ARBA" id="ARBA00001619"/>
    </source>
</evidence>
<evidence type="ECO:0000256" key="2">
    <source>
        <dbReference type="ARBA" id="ARBA00012957"/>
    </source>
</evidence>
<dbReference type="Pfam" id="PF13380">
    <property type="entry name" value="CoA_binding_2"/>
    <property type="match status" value="1"/>
</dbReference>
<evidence type="ECO:0000313" key="4">
    <source>
        <dbReference type="EMBL" id="UWM54517.1"/>
    </source>
</evidence>
<feature type="domain" description="CoA-binding" evidence="3">
    <location>
        <begin position="4"/>
        <end position="99"/>
    </location>
</feature>
<dbReference type="InterPro" id="IPR013815">
    <property type="entry name" value="ATP_grasp_subdomain_1"/>
</dbReference>
<dbReference type="Gene3D" id="3.40.50.261">
    <property type="entry name" value="Succinyl-CoA synthetase domains"/>
    <property type="match status" value="2"/>
</dbReference>
<dbReference type="AlphaFoldDB" id="A0A9E7R2T5"/>
<accession>A0A9E7R2T5</accession>
<evidence type="ECO:0000259" key="3">
    <source>
        <dbReference type="SMART" id="SM00881"/>
    </source>
</evidence>
<proteinExistence type="predicted"/>
<dbReference type="InterPro" id="IPR036291">
    <property type="entry name" value="NAD(P)-bd_dom_sf"/>
</dbReference>
<evidence type="ECO:0000313" key="5">
    <source>
        <dbReference type="Proteomes" id="UP001057580"/>
    </source>
</evidence>
<organism evidence="4 5">
    <name type="scientific">Salinirubellus salinus</name>
    <dbReference type="NCBI Taxonomy" id="1364945"/>
    <lineage>
        <taxon>Archaea</taxon>
        <taxon>Methanobacteriati</taxon>
        <taxon>Methanobacteriota</taxon>
        <taxon>Stenosarchaea group</taxon>
        <taxon>Halobacteria</taxon>
        <taxon>Halobacteriales</taxon>
        <taxon>Natronomonadaceae</taxon>
        <taxon>Salinirubellus</taxon>
    </lineage>
</organism>
<dbReference type="Pfam" id="PF19045">
    <property type="entry name" value="Ligase_CoA_2"/>
    <property type="match status" value="1"/>
</dbReference>
<dbReference type="SMART" id="SM00881">
    <property type="entry name" value="CoA_binding"/>
    <property type="match status" value="1"/>
</dbReference>
<dbReference type="Gene3D" id="3.40.50.720">
    <property type="entry name" value="NAD(P)-binding Rossmann-like Domain"/>
    <property type="match status" value="1"/>
</dbReference>
<dbReference type="KEGG" id="ssai:N0B31_20645"/>
<protein>
    <recommendedName>
        <fullName evidence="2">acetate--CoA ligase (ADP-forming)</fullName>
        <ecNumber evidence="2">6.2.1.13</ecNumber>
    </recommendedName>
</protein>
<name>A0A9E7R2T5_9EURY</name>
<dbReference type="InterPro" id="IPR016102">
    <property type="entry name" value="Succinyl-CoA_synth-like"/>
</dbReference>